<evidence type="ECO:0008006" key="4">
    <source>
        <dbReference type="Google" id="ProtNLM"/>
    </source>
</evidence>
<organism evidence="2 3">
    <name type="scientific">Halobacillus halophilus (strain ATCC 35676 / DSM 2266 / JCM 20832 / KCTC 3685 / LMG 17431 / NBRC 102448 / NCIMB 2269)</name>
    <name type="common">Sporosarcina halophila</name>
    <dbReference type="NCBI Taxonomy" id="866895"/>
    <lineage>
        <taxon>Bacteria</taxon>
        <taxon>Bacillati</taxon>
        <taxon>Bacillota</taxon>
        <taxon>Bacilli</taxon>
        <taxon>Bacillales</taxon>
        <taxon>Bacillaceae</taxon>
        <taxon>Halobacillus</taxon>
    </lineage>
</organism>
<evidence type="ECO:0000313" key="3">
    <source>
        <dbReference type="Proteomes" id="UP000007397"/>
    </source>
</evidence>
<dbReference type="PANTHER" id="PTHR12993">
    <property type="entry name" value="N-ACETYLGLUCOSAMINYL-PHOSPHATIDYLINOSITOL DE-N-ACETYLASE-RELATED"/>
    <property type="match status" value="1"/>
</dbReference>
<dbReference type="HOGENOM" id="CLU_942556_0_0_9"/>
<dbReference type="PANTHER" id="PTHR12993:SF11">
    <property type="entry name" value="N-ACETYLGLUCOSAMINYL-PHOSPHATIDYLINOSITOL DE-N-ACETYLASE"/>
    <property type="match status" value="1"/>
</dbReference>
<gene>
    <name evidence="2" type="ordered locus">HBHAL_4474</name>
</gene>
<dbReference type="Pfam" id="PF02585">
    <property type="entry name" value="PIG-L"/>
    <property type="match status" value="1"/>
</dbReference>
<comment type="cofactor">
    <cofactor evidence="1">
        <name>Zn(2+)</name>
        <dbReference type="ChEBI" id="CHEBI:29105"/>
    </cofactor>
</comment>
<dbReference type="STRING" id="866895.HBHAL_4474"/>
<evidence type="ECO:0000256" key="1">
    <source>
        <dbReference type="ARBA" id="ARBA00001947"/>
    </source>
</evidence>
<dbReference type="eggNOG" id="COG2120">
    <property type="taxonomic scope" value="Bacteria"/>
</dbReference>
<dbReference type="SUPFAM" id="SSF102588">
    <property type="entry name" value="LmbE-like"/>
    <property type="match status" value="1"/>
</dbReference>
<keyword evidence="3" id="KW-1185">Reference proteome</keyword>
<dbReference type="AlphaFoldDB" id="I0JRP3"/>
<protein>
    <recommendedName>
        <fullName evidence="4">LmbE family protein</fullName>
    </recommendedName>
</protein>
<dbReference type="InterPro" id="IPR003737">
    <property type="entry name" value="GlcNAc_PI_deacetylase-related"/>
</dbReference>
<accession>I0JRP3</accession>
<dbReference type="GO" id="GO:0016811">
    <property type="term" value="F:hydrolase activity, acting on carbon-nitrogen (but not peptide) bonds, in linear amides"/>
    <property type="evidence" value="ECO:0007669"/>
    <property type="project" value="TreeGrafter"/>
</dbReference>
<reference evidence="2 3" key="1">
    <citation type="journal article" date="2013" name="Environ. Microbiol.">
        <title>Chloride and organic osmolytes: a hybrid strategy to cope with elevated salinities by the moderately halophilic, chloride-dependent bacterium Halobacillus halophilus.</title>
        <authorList>
            <person name="Saum S.H."/>
            <person name="Pfeiffer F."/>
            <person name="Palm P."/>
            <person name="Rampp M."/>
            <person name="Schuster S.C."/>
            <person name="Muller V."/>
            <person name="Oesterhelt D."/>
        </authorList>
    </citation>
    <scope>NUCLEOTIDE SEQUENCE [LARGE SCALE GENOMIC DNA]</scope>
    <source>
        <strain evidence="3">ATCC 35676 / DSM 2266 / JCM 20832 / KCTC 3685 / LMG 17431 / NBRC 102448 / NCIMB 2269</strain>
    </source>
</reference>
<dbReference type="Gene3D" id="3.40.50.10320">
    <property type="entry name" value="LmbE-like"/>
    <property type="match status" value="1"/>
</dbReference>
<dbReference type="Proteomes" id="UP000007397">
    <property type="component" value="Chromosome"/>
</dbReference>
<proteinExistence type="predicted"/>
<sequence length="295" mass="33436">MKRQILKLARPVLSPANHMVISRYYKADRPLNDVTEQRVLLFAPHVDDETIGAGGTLMKHAASGAETHVAFLTDGSGSQSTGAADEIVAARKKEAQKVKELLNLTSIDFFDEKDGQLTSDKRTRAWIKGKIETVQPEVIYAPVFVDCHADHIATAQLVRDTLEEMGREDITIRLYEINTLLPKEEVNCIVDISPYVSRKKEAIDVFQSQAIDFDGFQRLEKLKRHLVAGSVEASVEAVETFLELTPAELRSRFDRVQGKYTYSEHFKQVNKEVTLLYAMYKNLTFKRQVYAESRK</sequence>
<evidence type="ECO:0000313" key="2">
    <source>
        <dbReference type="EMBL" id="CCG46814.1"/>
    </source>
</evidence>
<dbReference type="EMBL" id="HE717023">
    <property type="protein sequence ID" value="CCG46814.1"/>
    <property type="molecule type" value="Genomic_DNA"/>
</dbReference>
<dbReference type="PATRIC" id="fig|866895.3.peg.3508"/>
<name>I0JRP3_HALH3</name>
<dbReference type="InterPro" id="IPR024078">
    <property type="entry name" value="LmbE-like_dom_sf"/>
</dbReference>
<dbReference type="KEGG" id="hhd:HBHAL_4474"/>
<dbReference type="RefSeq" id="WP_014644699.1">
    <property type="nucleotide sequence ID" value="NC_017668.1"/>
</dbReference>